<evidence type="ECO:0000256" key="1">
    <source>
        <dbReference type="SAM" id="SignalP"/>
    </source>
</evidence>
<name>A0A540MVV6_MALBA</name>
<evidence type="ECO:0000313" key="3">
    <source>
        <dbReference type="Proteomes" id="UP000315295"/>
    </source>
</evidence>
<keyword evidence="1" id="KW-0732">Signal</keyword>
<gene>
    <name evidence="2" type="ORF">C1H46_011470</name>
</gene>
<proteinExistence type="predicted"/>
<feature type="chain" id="PRO_5021888200" evidence="1">
    <location>
        <begin position="19"/>
        <end position="133"/>
    </location>
</feature>
<protein>
    <submittedName>
        <fullName evidence="2">Uncharacterized protein</fullName>
    </submittedName>
</protein>
<reference evidence="2 3" key="1">
    <citation type="journal article" date="2019" name="G3 (Bethesda)">
        <title>Sequencing of a Wild Apple (Malus baccata) Genome Unravels the Differences Between Cultivated and Wild Apple Species Regarding Disease Resistance and Cold Tolerance.</title>
        <authorList>
            <person name="Chen X."/>
        </authorList>
    </citation>
    <scope>NUCLEOTIDE SEQUENCE [LARGE SCALE GENOMIC DNA]</scope>
    <source>
        <strain evidence="3">cv. Shandingzi</strain>
        <tissue evidence="2">Leaves</tissue>
    </source>
</reference>
<organism evidence="2 3">
    <name type="scientific">Malus baccata</name>
    <name type="common">Siberian crab apple</name>
    <name type="synonym">Pyrus baccata</name>
    <dbReference type="NCBI Taxonomy" id="106549"/>
    <lineage>
        <taxon>Eukaryota</taxon>
        <taxon>Viridiplantae</taxon>
        <taxon>Streptophyta</taxon>
        <taxon>Embryophyta</taxon>
        <taxon>Tracheophyta</taxon>
        <taxon>Spermatophyta</taxon>
        <taxon>Magnoliopsida</taxon>
        <taxon>eudicotyledons</taxon>
        <taxon>Gunneridae</taxon>
        <taxon>Pentapetalae</taxon>
        <taxon>rosids</taxon>
        <taxon>fabids</taxon>
        <taxon>Rosales</taxon>
        <taxon>Rosaceae</taxon>
        <taxon>Amygdaloideae</taxon>
        <taxon>Maleae</taxon>
        <taxon>Malus</taxon>
    </lineage>
</organism>
<dbReference type="AlphaFoldDB" id="A0A540MVV6"/>
<dbReference type="Proteomes" id="UP000315295">
    <property type="component" value="Unassembled WGS sequence"/>
</dbReference>
<evidence type="ECO:0000313" key="2">
    <source>
        <dbReference type="EMBL" id="TQE02912.1"/>
    </source>
</evidence>
<sequence>MPLHPSLFIVVISLRGQAAHFSPDRLPEGPDSRLGPDPQLLRQAFEGQGSSVQAGDHHGKKCAVFEAGIFPLGQRRGWTGRIAVGGSKNMNNKQIMQMSIYFNKENLRHPIQHLTDNPEVYRLMIFNVGFTLS</sequence>
<keyword evidence="3" id="KW-1185">Reference proteome</keyword>
<accession>A0A540MVV6</accession>
<comment type="caution">
    <text evidence="2">The sequence shown here is derived from an EMBL/GenBank/DDBJ whole genome shotgun (WGS) entry which is preliminary data.</text>
</comment>
<dbReference type="EMBL" id="VIEB01000164">
    <property type="protein sequence ID" value="TQE02912.1"/>
    <property type="molecule type" value="Genomic_DNA"/>
</dbReference>
<feature type="signal peptide" evidence="1">
    <location>
        <begin position="1"/>
        <end position="18"/>
    </location>
</feature>